<keyword evidence="4" id="KW-1185">Reference proteome</keyword>
<dbReference type="RefSeq" id="XP_017024925.1">
    <property type="nucleotide sequence ID" value="XM_017169436.3"/>
</dbReference>
<reference evidence="4" key="1">
    <citation type="submission" date="2025-05" db="UniProtKB">
        <authorList>
            <consortium name="RefSeq"/>
        </authorList>
    </citation>
    <scope>NUCLEOTIDE SEQUENCE [LARGE SCALE GENOMIC DNA]</scope>
    <source>
        <strain evidence="4">14028-0561.14</strain>
    </source>
</reference>
<dbReference type="FunFam" id="1.10.238.10:FF:000527">
    <property type="entry name" value="Calmodulin-3"/>
    <property type="match status" value="1"/>
</dbReference>
<dbReference type="AlphaFoldDB" id="A0A6P4I9S4"/>
<accession>A0A6P4I9S4</accession>
<evidence type="ECO:0000256" key="2">
    <source>
        <dbReference type="ARBA" id="ARBA00022837"/>
    </source>
</evidence>
<feature type="domain" description="EF-hand" evidence="3">
    <location>
        <begin position="117"/>
        <end position="150"/>
    </location>
</feature>
<dbReference type="InterPro" id="IPR018247">
    <property type="entry name" value="EF_Hand_1_Ca_BS"/>
</dbReference>
<dbReference type="OMA" id="MMAPRMA"/>
<evidence type="ECO:0000313" key="4">
    <source>
        <dbReference type="Proteomes" id="UP001652661"/>
    </source>
</evidence>
<sequence>MSFNLDKTQIEDLEEAFKMHDLDGNGTISPHEMRLVLISVGHENTESELYDLISTVGLERNANINLPEFMQMMAPRLATVDSDEKLTKTFQLFDRDGDGYVTNMDVRALMVMMGVVVNDADLRDICSEVDMDHDGRISLRDFLNFMRSPL</sequence>
<name>A0A6P4I9S4_DROKI</name>
<dbReference type="GeneID" id="108076524"/>
<protein>
    <recommendedName>
        <fullName evidence="3">EF-hand domain-containing protein</fullName>
    </recommendedName>
</protein>
<organism evidence="4 5">
    <name type="scientific">Drosophila kikkawai</name>
    <name type="common">Fruit fly</name>
    <dbReference type="NCBI Taxonomy" id="30033"/>
    <lineage>
        <taxon>Eukaryota</taxon>
        <taxon>Metazoa</taxon>
        <taxon>Ecdysozoa</taxon>
        <taxon>Arthropoda</taxon>
        <taxon>Hexapoda</taxon>
        <taxon>Insecta</taxon>
        <taxon>Pterygota</taxon>
        <taxon>Neoptera</taxon>
        <taxon>Endopterygota</taxon>
        <taxon>Diptera</taxon>
        <taxon>Brachycera</taxon>
        <taxon>Muscomorpha</taxon>
        <taxon>Ephydroidea</taxon>
        <taxon>Drosophilidae</taxon>
        <taxon>Drosophila</taxon>
        <taxon>Sophophora</taxon>
    </lineage>
</organism>
<feature type="domain" description="EF-hand" evidence="3">
    <location>
        <begin position="8"/>
        <end position="43"/>
    </location>
</feature>
<dbReference type="GO" id="GO:0005509">
    <property type="term" value="F:calcium ion binding"/>
    <property type="evidence" value="ECO:0007669"/>
    <property type="project" value="InterPro"/>
</dbReference>
<dbReference type="OrthoDB" id="343296at2759"/>
<dbReference type="Gene3D" id="1.10.238.10">
    <property type="entry name" value="EF-hand"/>
    <property type="match status" value="1"/>
</dbReference>
<feature type="domain" description="EF-hand" evidence="3">
    <location>
        <begin position="81"/>
        <end position="116"/>
    </location>
</feature>
<dbReference type="Proteomes" id="UP001652661">
    <property type="component" value="Chromosome 2R"/>
</dbReference>
<dbReference type="CDD" id="cd00051">
    <property type="entry name" value="EFh"/>
    <property type="match status" value="2"/>
</dbReference>
<evidence type="ECO:0000313" key="5">
    <source>
        <dbReference type="RefSeq" id="XP_017024925.1"/>
    </source>
</evidence>
<dbReference type="PROSITE" id="PS00018">
    <property type="entry name" value="EF_HAND_1"/>
    <property type="match status" value="3"/>
</dbReference>
<dbReference type="SUPFAM" id="SSF47473">
    <property type="entry name" value="EF-hand"/>
    <property type="match status" value="1"/>
</dbReference>
<keyword evidence="1" id="KW-0677">Repeat</keyword>
<dbReference type="Pfam" id="PF13499">
    <property type="entry name" value="EF-hand_7"/>
    <property type="match status" value="2"/>
</dbReference>
<dbReference type="InterPro" id="IPR050230">
    <property type="entry name" value="CALM/Myosin/TropC-like"/>
</dbReference>
<proteinExistence type="predicted"/>
<evidence type="ECO:0000256" key="1">
    <source>
        <dbReference type="ARBA" id="ARBA00022737"/>
    </source>
</evidence>
<evidence type="ECO:0000259" key="3">
    <source>
        <dbReference type="PROSITE" id="PS50222"/>
    </source>
</evidence>
<reference evidence="5" key="2">
    <citation type="submission" date="2025-08" db="UniProtKB">
        <authorList>
            <consortium name="RefSeq"/>
        </authorList>
    </citation>
    <scope>IDENTIFICATION</scope>
    <source>
        <strain evidence="5">14028-0561.14</strain>
        <tissue evidence="5">Whole fly</tissue>
    </source>
</reference>
<dbReference type="InterPro" id="IPR002048">
    <property type="entry name" value="EF_hand_dom"/>
</dbReference>
<dbReference type="SMART" id="SM00054">
    <property type="entry name" value="EFh"/>
    <property type="match status" value="4"/>
</dbReference>
<dbReference type="PANTHER" id="PTHR23048">
    <property type="entry name" value="MYOSIN LIGHT CHAIN 1, 3"/>
    <property type="match status" value="1"/>
</dbReference>
<dbReference type="InterPro" id="IPR011992">
    <property type="entry name" value="EF-hand-dom_pair"/>
</dbReference>
<keyword evidence="2" id="KW-0106">Calcium</keyword>
<dbReference type="PROSITE" id="PS50222">
    <property type="entry name" value="EF_HAND_2"/>
    <property type="match status" value="3"/>
</dbReference>
<dbReference type="GO" id="GO:0016460">
    <property type="term" value="C:myosin II complex"/>
    <property type="evidence" value="ECO:0007669"/>
    <property type="project" value="TreeGrafter"/>
</dbReference>
<gene>
    <name evidence="5" type="primary">LOC108076524</name>
</gene>
<dbReference type="PANTHER" id="PTHR23048:SF0">
    <property type="entry name" value="CALMODULIN LIKE 3"/>
    <property type="match status" value="1"/>
</dbReference>
<dbReference type="GO" id="GO:0072686">
    <property type="term" value="C:mitotic spindle"/>
    <property type="evidence" value="ECO:0007669"/>
    <property type="project" value="UniProtKB-ARBA"/>
</dbReference>